<dbReference type="HOGENOM" id="CLU_038343_3_2_5"/>
<gene>
    <name evidence="4" type="ordered locus">RLO149_p630610</name>
</gene>
<sequence length="213" mass="22824">MMAQSCNGAETTMQNVKNILMGLVLVLVASMAQAQSEYRVQPGDGLNIEVLEDASLNRSVIVLPDGRFNFPFAGTVRASGRTAVQIQSDVTTAIQSNFANPPTVFVSVIPSASNVQEATDSDMIDVYFLGEVNTPGLLEVKPGTTLLQAIAVGGGVTRFAAVKRIQLRRTNRQTGVQNVVTLNYKALANGTASNVIELKDGDVILVPERRLFE</sequence>
<dbReference type="PANTHER" id="PTHR33619:SF3">
    <property type="entry name" value="POLYSACCHARIDE EXPORT PROTEIN GFCE-RELATED"/>
    <property type="match status" value="1"/>
</dbReference>
<dbReference type="EMBL" id="CP002626">
    <property type="protein sequence ID" value="AEI96568.1"/>
    <property type="molecule type" value="Genomic_DNA"/>
</dbReference>
<evidence type="ECO:0008006" key="6">
    <source>
        <dbReference type="Google" id="ProtNLM"/>
    </source>
</evidence>
<organism evidence="4 5">
    <name type="scientific">Roseobacter litoralis (strain ATCC 49566 / DSM 6996 / JCM 21268 / NBRC 15278 / OCh 149)</name>
    <dbReference type="NCBI Taxonomy" id="391595"/>
    <lineage>
        <taxon>Bacteria</taxon>
        <taxon>Pseudomonadati</taxon>
        <taxon>Pseudomonadota</taxon>
        <taxon>Alphaproteobacteria</taxon>
        <taxon>Rhodobacterales</taxon>
        <taxon>Roseobacteraceae</taxon>
        <taxon>Roseobacter</taxon>
    </lineage>
</organism>
<dbReference type="AlphaFoldDB" id="F7ZMN1"/>
<keyword evidence="5" id="KW-1185">Reference proteome</keyword>
<dbReference type="KEGG" id="rli:RLO149_p630610"/>
<dbReference type="PANTHER" id="PTHR33619">
    <property type="entry name" value="POLYSACCHARIDE EXPORT PROTEIN GFCE-RELATED"/>
    <property type="match status" value="1"/>
</dbReference>
<dbReference type="Gene3D" id="3.10.560.10">
    <property type="entry name" value="Outer membrane lipoprotein wza domain like"/>
    <property type="match status" value="1"/>
</dbReference>
<dbReference type="InterPro" id="IPR019554">
    <property type="entry name" value="Soluble_ligand-bd"/>
</dbReference>
<dbReference type="InterPro" id="IPR049712">
    <property type="entry name" value="Poly_export"/>
</dbReference>
<evidence type="ECO:0000259" key="2">
    <source>
        <dbReference type="Pfam" id="PF02563"/>
    </source>
</evidence>
<reference evidence="4 5" key="1">
    <citation type="journal article" date="2011" name="BMC Genomics">
        <title>Comparative genome analysis and genome-guided physiological analysis of Roseobacter litoralis.</title>
        <authorList>
            <person name="Kalhoefer D."/>
            <person name="Thole S."/>
            <person name="Voget S."/>
            <person name="Lehmann R."/>
            <person name="Liesegang H."/>
            <person name="Wollher A."/>
            <person name="Daniel R."/>
            <person name="Simon M."/>
            <person name="Brinkhoff T."/>
        </authorList>
    </citation>
    <scope>NUCLEOTIDE SEQUENCE [LARGE SCALE GENOMIC DNA]</scope>
    <source>
        <strain evidence="5">ATCC 49566 / DSM 6996 / JCM 21268 / NBRC 15278 / OCh 149</strain>
    </source>
</reference>
<evidence type="ECO:0000313" key="4">
    <source>
        <dbReference type="EMBL" id="AEI96568.1"/>
    </source>
</evidence>
<dbReference type="eggNOG" id="COG1596">
    <property type="taxonomic scope" value="Bacteria"/>
</dbReference>
<geneLocation type="plasmid" evidence="4 5">
    <name>pRLO149_63</name>
</geneLocation>
<dbReference type="Gene3D" id="3.30.1950.10">
    <property type="entry name" value="wza like domain"/>
    <property type="match status" value="1"/>
</dbReference>
<feature type="domain" description="Soluble ligand binding" evidence="3">
    <location>
        <begin position="126"/>
        <end position="172"/>
    </location>
</feature>
<feature type="domain" description="Polysaccharide export protein N-terminal" evidence="2">
    <location>
        <begin position="33"/>
        <end position="108"/>
    </location>
</feature>
<accession>F7ZMN1</accession>
<evidence type="ECO:0000259" key="3">
    <source>
        <dbReference type="Pfam" id="PF10531"/>
    </source>
</evidence>
<proteinExistence type="predicted"/>
<dbReference type="Proteomes" id="UP000001353">
    <property type="component" value="Plasmid pRLO149_63"/>
</dbReference>
<keyword evidence="4" id="KW-0614">Plasmid</keyword>
<dbReference type="InterPro" id="IPR003715">
    <property type="entry name" value="Poly_export_N"/>
</dbReference>
<dbReference type="Pfam" id="PF02563">
    <property type="entry name" value="Poly_export"/>
    <property type="match status" value="1"/>
</dbReference>
<protein>
    <recommendedName>
        <fullName evidence="6">Polysaccharide biosynthesis/export protein</fullName>
    </recommendedName>
</protein>
<dbReference type="GO" id="GO:0015159">
    <property type="term" value="F:polysaccharide transmembrane transporter activity"/>
    <property type="evidence" value="ECO:0007669"/>
    <property type="project" value="InterPro"/>
</dbReference>
<evidence type="ECO:0000313" key="5">
    <source>
        <dbReference type="Proteomes" id="UP000001353"/>
    </source>
</evidence>
<evidence type="ECO:0000256" key="1">
    <source>
        <dbReference type="ARBA" id="ARBA00022729"/>
    </source>
</evidence>
<name>F7ZMN1_ROSLO</name>
<dbReference type="Pfam" id="PF10531">
    <property type="entry name" value="SLBB"/>
    <property type="match status" value="1"/>
</dbReference>
<keyword evidence="1" id="KW-0732">Signal</keyword>